<gene>
    <name evidence="2" type="ORF">E2562_011989</name>
</gene>
<dbReference type="Proteomes" id="UP000479710">
    <property type="component" value="Unassembled WGS sequence"/>
</dbReference>
<evidence type="ECO:0000313" key="2">
    <source>
        <dbReference type="EMBL" id="KAF0932694.1"/>
    </source>
</evidence>
<organism evidence="2 3">
    <name type="scientific">Oryza meyeriana var. granulata</name>
    <dbReference type="NCBI Taxonomy" id="110450"/>
    <lineage>
        <taxon>Eukaryota</taxon>
        <taxon>Viridiplantae</taxon>
        <taxon>Streptophyta</taxon>
        <taxon>Embryophyta</taxon>
        <taxon>Tracheophyta</taxon>
        <taxon>Spermatophyta</taxon>
        <taxon>Magnoliopsida</taxon>
        <taxon>Liliopsida</taxon>
        <taxon>Poales</taxon>
        <taxon>Poaceae</taxon>
        <taxon>BOP clade</taxon>
        <taxon>Oryzoideae</taxon>
        <taxon>Oryzeae</taxon>
        <taxon>Oryzinae</taxon>
        <taxon>Oryza</taxon>
        <taxon>Oryza meyeriana</taxon>
    </lineage>
</organism>
<reference evidence="2 3" key="1">
    <citation type="submission" date="2019-11" db="EMBL/GenBank/DDBJ databases">
        <title>Whole genome sequence of Oryza granulata.</title>
        <authorList>
            <person name="Li W."/>
        </authorList>
    </citation>
    <scope>NUCLEOTIDE SEQUENCE [LARGE SCALE GENOMIC DNA]</scope>
    <source>
        <strain evidence="3">cv. Menghai</strain>
        <tissue evidence="2">Leaf</tissue>
    </source>
</reference>
<name>A0A6G1F753_9ORYZ</name>
<sequence>MVHIPPPFTSFSPSHPIDSFVDRRFGNATSGKQQKSKTNQLPSLGSGSRQVANFATQIRII</sequence>
<feature type="region of interest" description="Disordered" evidence="1">
    <location>
        <begin position="1"/>
        <end position="48"/>
    </location>
</feature>
<accession>A0A6G1F753</accession>
<evidence type="ECO:0000256" key="1">
    <source>
        <dbReference type="SAM" id="MobiDB-lite"/>
    </source>
</evidence>
<dbReference type="EMBL" id="SPHZ02000001">
    <property type="protein sequence ID" value="KAF0932694.1"/>
    <property type="molecule type" value="Genomic_DNA"/>
</dbReference>
<dbReference type="AlphaFoldDB" id="A0A6G1F753"/>
<protein>
    <submittedName>
        <fullName evidence="2">Uncharacterized protein</fullName>
    </submittedName>
</protein>
<proteinExistence type="predicted"/>
<keyword evidence="3" id="KW-1185">Reference proteome</keyword>
<evidence type="ECO:0000313" key="3">
    <source>
        <dbReference type="Proteomes" id="UP000479710"/>
    </source>
</evidence>
<feature type="compositionally biased region" description="Polar residues" evidence="1">
    <location>
        <begin position="27"/>
        <end position="48"/>
    </location>
</feature>
<comment type="caution">
    <text evidence="2">The sequence shown here is derived from an EMBL/GenBank/DDBJ whole genome shotgun (WGS) entry which is preliminary data.</text>
</comment>